<evidence type="ECO:0000256" key="13">
    <source>
        <dbReference type="ARBA" id="ARBA00023049"/>
    </source>
</evidence>
<comment type="subcellular location">
    <subcellularLocation>
        <location evidence="3">Cytoplasm</location>
    </subcellularLocation>
</comment>
<accession>A0A9X0CK29</accession>
<dbReference type="GO" id="GO:0006508">
    <property type="term" value="P:proteolysis"/>
    <property type="evidence" value="ECO:0007669"/>
    <property type="project" value="UniProtKB-KW"/>
</dbReference>
<dbReference type="FunFam" id="3.30.540.30:FF:000008">
    <property type="entry name" value="Dipeptidyl peptidase 3"/>
    <property type="match status" value="1"/>
</dbReference>
<comment type="similarity">
    <text evidence="4">Belongs to the peptidase M49 family.</text>
</comment>
<keyword evidence="11 16" id="KW-0378">Hydrolase</keyword>
<dbReference type="Proteomes" id="UP001163046">
    <property type="component" value="Unassembled WGS sequence"/>
</dbReference>
<comment type="catalytic activity">
    <reaction evidence="1">
        <text>Release of an N-terminal dipeptide from a peptide comprising four or more residues, with broad specificity. Also acts on dipeptidyl 2-naphthylamides.</text>
        <dbReference type="EC" id="3.4.14.4"/>
    </reaction>
</comment>
<evidence type="ECO:0000256" key="5">
    <source>
        <dbReference type="ARBA" id="ARBA00012063"/>
    </source>
</evidence>
<keyword evidence="9" id="KW-0645">Protease</keyword>
<dbReference type="PANTHER" id="PTHR23422:SF11">
    <property type="entry name" value="DIPEPTIDYL PEPTIDASE 3"/>
    <property type="match status" value="1"/>
</dbReference>
<dbReference type="InterPro" id="IPR039461">
    <property type="entry name" value="Peptidase_M49"/>
</dbReference>
<dbReference type="GO" id="GO:0004177">
    <property type="term" value="F:aminopeptidase activity"/>
    <property type="evidence" value="ECO:0007669"/>
    <property type="project" value="UniProtKB-KW"/>
</dbReference>
<dbReference type="GO" id="GO:0005737">
    <property type="term" value="C:cytoplasm"/>
    <property type="evidence" value="ECO:0007669"/>
    <property type="project" value="UniProtKB-SubCell"/>
</dbReference>
<name>A0A9X0CK29_9CNID</name>
<dbReference type="AlphaFoldDB" id="A0A9X0CK29"/>
<keyword evidence="13" id="KW-0482">Metalloprotease</keyword>
<comment type="caution">
    <text evidence="16">The sequence shown here is derived from an EMBL/GenBank/DDBJ whole genome shotgun (WGS) entry which is preliminary data.</text>
</comment>
<dbReference type="EC" id="3.4.14.4" evidence="5"/>
<evidence type="ECO:0000256" key="14">
    <source>
        <dbReference type="ARBA" id="ARBA00031288"/>
    </source>
</evidence>
<dbReference type="FunFam" id="3.30.540.30:FF:000002">
    <property type="entry name" value="Dipeptidyl peptidase 3"/>
    <property type="match status" value="1"/>
</dbReference>
<evidence type="ECO:0000256" key="3">
    <source>
        <dbReference type="ARBA" id="ARBA00004496"/>
    </source>
</evidence>
<keyword evidence="8" id="KW-0963">Cytoplasm</keyword>
<evidence type="ECO:0000256" key="6">
    <source>
        <dbReference type="ARBA" id="ARBA00014713"/>
    </source>
</evidence>
<protein>
    <recommendedName>
        <fullName evidence="6">Dipeptidyl peptidase 3</fullName>
        <ecNumber evidence="5">3.4.14.4</ecNumber>
    </recommendedName>
    <alternativeName>
        <fullName evidence="14">Dipeptidyl aminopeptidase III</fullName>
    </alternativeName>
    <alternativeName>
        <fullName evidence="15">Dipeptidyl peptidase III</fullName>
    </alternativeName>
</protein>
<evidence type="ECO:0000256" key="7">
    <source>
        <dbReference type="ARBA" id="ARBA00022438"/>
    </source>
</evidence>
<evidence type="ECO:0000256" key="10">
    <source>
        <dbReference type="ARBA" id="ARBA00022723"/>
    </source>
</evidence>
<evidence type="ECO:0000256" key="12">
    <source>
        <dbReference type="ARBA" id="ARBA00022833"/>
    </source>
</evidence>
<evidence type="ECO:0000256" key="8">
    <source>
        <dbReference type="ARBA" id="ARBA00022490"/>
    </source>
</evidence>
<evidence type="ECO:0000313" key="16">
    <source>
        <dbReference type="EMBL" id="KAJ7358876.1"/>
    </source>
</evidence>
<evidence type="ECO:0000256" key="9">
    <source>
        <dbReference type="ARBA" id="ARBA00022670"/>
    </source>
</evidence>
<dbReference type="EMBL" id="MU827314">
    <property type="protein sequence ID" value="KAJ7358876.1"/>
    <property type="molecule type" value="Genomic_DNA"/>
</dbReference>
<reference evidence="16" key="1">
    <citation type="submission" date="2023-01" db="EMBL/GenBank/DDBJ databases">
        <title>Genome assembly of the deep-sea coral Lophelia pertusa.</title>
        <authorList>
            <person name="Herrera S."/>
            <person name="Cordes E."/>
        </authorList>
    </citation>
    <scope>NUCLEOTIDE SEQUENCE</scope>
    <source>
        <strain evidence="16">USNM1676648</strain>
        <tissue evidence="16">Polyp</tissue>
    </source>
</reference>
<comment type="cofactor">
    <cofactor evidence="2">
        <name>Zn(2+)</name>
        <dbReference type="ChEBI" id="CHEBI:29105"/>
    </cofactor>
</comment>
<organism evidence="16 17">
    <name type="scientific">Desmophyllum pertusum</name>
    <dbReference type="NCBI Taxonomy" id="174260"/>
    <lineage>
        <taxon>Eukaryota</taxon>
        <taxon>Metazoa</taxon>
        <taxon>Cnidaria</taxon>
        <taxon>Anthozoa</taxon>
        <taxon>Hexacorallia</taxon>
        <taxon>Scleractinia</taxon>
        <taxon>Caryophylliina</taxon>
        <taxon>Caryophylliidae</taxon>
        <taxon>Desmophyllum</taxon>
    </lineage>
</organism>
<keyword evidence="10" id="KW-0479">Metal-binding</keyword>
<dbReference type="OrthoDB" id="4694525at2759"/>
<dbReference type="Pfam" id="PF03571">
    <property type="entry name" value="Peptidase_M49"/>
    <property type="match status" value="1"/>
</dbReference>
<dbReference type="GO" id="GO:0008237">
    <property type="term" value="F:metallopeptidase activity"/>
    <property type="evidence" value="ECO:0007669"/>
    <property type="project" value="UniProtKB-KW"/>
</dbReference>
<sequence length="473" mass="52796">MASTNDLDYSQYIISREIDINILDCATAFAGLTEKEKLYAHYLCRASWEGAHICLLQTSPESPGIFLLLQQLFHAESVEELKERALLSDNGPSKEEFENFLIYAAAFYGNLGNYKSFGDTKFVPDLPKEKLQSIVFSSKAYETSSKRLEQLWNDCGDTMYSLTSKTQQLGFGEQGLSTYYSSNCVKADAEFVKGFMKEKEIETYNTRLFKEENDGHVTYILRLASVATTAEPCPGASGEQDTVASLVGSHEFNGCTFKVERGDYSGILKNVVENLDKAKEFTANDNELSMLKNYIHSFNTGSVQAHKDGSKFWIRDKGPIVETYIGFIETYRDPFGVRAEYEGFVSVVNKEMSAKFTSLVSSAEQLLPELPWPPAYEKDKFLRPDFTSLDVLGFGSSGIPVGINIPNYDDIRQEEGFKNVSLGNVLAARSVDKKVTFLSDEDQELFTKLKAPAFEVQVGLHELLGHGSGKTLC</sequence>
<evidence type="ECO:0000256" key="1">
    <source>
        <dbReference type="ARBA" id="ARBA00001336"/>
    </source>
</evidence>
<evidence type="ECO:0000313" key="17">
    <source>
        <dbReference type="Proteomes" id="UP001163046"/>
    </source>
</evidence>
<evidence type="ECO:0000256" key="2">
    <source>
        <dbReference type="ARBA" id="ARBA00001947"/>
    </source>
</evidence>
<evidence type="ECO:0000256" key="11">
    <source>
        <dbReference type="ARBA" id="ARBA00022801"/>
    </source>
</evidence>
<dbReference type="FunFam" id="3.30.540.30:FF:000001">
    <property type="entry name" value="Dipeptidyl peptidase 3"/>
    <property type="match status" value="1"/>
</dbReference>
<proteinExistence type="inferred from homology"/>
<dbReference type="GO" id="GO:0046872">
    <property type="term" value="F:metal ion binding"/>
    <property type="evidence" value="ECO:0007669"/>
    <property type="project" value="UniProtKB-KW"/>
</dbReference>
<dbReference type="Gene3D" id="3.30.540.30">
    <property type="match status" value="3"/>
</dbReference>
<evidence type="ECO:0000256" key="4">
    <source>
        <dbReference type="ARBA" id="ARBA00010200"/>
    </source>
</evidence>
<gene>
    <name evidence="16" type="primary">DPP3_1</name>
    <name evidence="16" type="ORF">OS493_020714</name>
</gene>
<keyword evidence="17" id="KW-1185">Reference proteome</keyword>
<keyword evidence="12" id="KW-0862">Zinc</keyword>
<dbReference type="PANTHER" id="PTHR23422">
    <property type="entry name" value="DIPEPTIDYL PEPTIDASE III-RELATED"/>
    <property type="match status" value="1"/>
</dbReference>
<keyword evidence="7" id="KW-0031">Aminopeptidase</keyword>
<evidence type="ECO:0000256" key="15">
    <source>
        <dbReference type="ARBA" id="ARBA00032119"/>
    </source>
</evidence>
<dbReference type="GO" id="GO:0008239">
    <property type="term" value="F:dipeptidyl-peptidase activity"/>
    <property type="evidence" value="ECO:0007669"/>
    <property type="project" value="UniProtKB-EC"/>
</dbReference>